<feature type="compositionally biased region" description="Basic and acidic residues" evidence="1">
    <location>
        <begin position="403"/>
        <end position="412"/>
    </location>
</feature>
<protein>
    <submittedName>
        <fullName evidence="2">Uncharacterized protein</fullName>
    </submittedName>
</protein>
<gene>
    <name evidence="2" type="ORF">INT45_004603</name>
</gene>
<dbReference type="EMBL" id="JAEPRB010000122">
    <property type="protein sequence ID" value="KAG2220984.1"/>
    <property type="molecule type" value="Genomic_DNA"/>
</dbReference>
<feature type="region of interest" description="Disordered" evidence="1">
    <location>
        <begin position="371"/>
        <end position="428"/>
    </location>
</feature>
<accession>A0A8H7S1J1</accession>
<comment type="caution">
    <text evidence="2">The sequence shown here is derived from an EMBL/GenBank/DDBJ whole genome shotgun (WGS) entry which is preliminary data.</text>
</comment>
<evidence type="ECO:0000256" key="1">
    <source>
        <dbReference type="SAM" id="MobiDB-lite"/>
    </source>
</evidence>
<dbReference type="OrthoDB" id="2284791at2759"/>
<proteinExistence type="predicted"/>
<evidence type="ECO:0000313" key="2">
    <source>
        <dbReference type="EMBL" id="KAG2220984.1"/>
    </source>
</evidence>
<dbReference type="Proteomes" id="UP000646827">
    <property type="component" value="Unassembled WGS sequence"/>
</dbReference>
<keyword evidence="3" id="KW-1185">Reference proteome</keyword>
<feature type="compositionally biased region" description="Low complexity" evidence="1">
    <location>
        <begin position="391"/>
        <end position="401"/>
    </location>
</feature>
<reference evidence="2 3" key="1">
    <citation type="submission" date="2020-12" db="EMBL/GenBank/DDBJ databases">
        <title>Metabolic potential, ecology and presence of endohyphal bacteria is reflected in genomic diversity of Mucoromycotina.</title>
        <authorList>
            <person name="Muszewska A."/>
            <person name="Okrasinska A."/>
            <person name="Steczkiewicz K."/>
            <person name="Drgas O."/>
            <person name="Orlowska M."/>
            <person name="Perlinska-Lenart U."/>
            <person name="Aleksandrzak-Piekarczyk T."/>
            <person name="Szatraj K."/>
            <person name="Zielenkiewicz U."/>
            <person name="Pilsyk S."/>
            <person name="Malc E."/>
            <person name="Mieczkowski P."/>
            <person name="Kruszewska J.S."/>
            <person name="Biernat P."/>
            <person name="Pawlowska J."/>
        </authorList>
    </citation>
    <scope>NUCLEOTIDE SEQUENCE [LARGE SCALE GENOMIC DNA]</scope>
    <source>
        <strain evidence="2 3">CBS 142.35</strain>
    </source>
</reference>
<sequence>MGKYSNYGKNNVQREAMDSLGAAVRPMKEILDALVHGESSPSTPQQQQPIQMSPTTPIHHYFAGVFSSSTPPQEEPEIPSHKNFNELNVEAQLYFISYKKLMICCSSAFVKNDLDYLNNAIIKLSLSRIVNLIEPKLKQSILSHLNNTEKERLQDIFTPPSLPQLEEETQRFLLSIKSAAEIGDLDTVLSLTLERKLECVKARSTSSQLYQCISCLHHILSLIGSWDQEAKESEITFYRRSATILDYIFKNTGIILNENTTVELSSNERKRSSVSESMKLQQQSKNLRVNSAILNDMRKYDVQETMAMDWIACFGYLYSLKWVAAEEIYVATLFTDIHVSTGITLLYDDMLRMMAALFGFKHMLSSTARKVKGKIQKNKRKRKLPIPNEDTPPLATLAAATEDQQKRPRIIKEDEDDDNNDEFNNLQQ</sequence>
<evidence type="ECO:0000313" key="3">
    <source>
        <dbReference type="Proteomes" id="UP000646827"/>
    </source>
</evidence>
<organism evidence="2 3">
    <name type="scientific">Circinella minor</name>
    <dbReference type="NCBI Taxonomy" id="1195481"/>
    <lineage>
        <taxon>Eukaryota</taxon>
        <taxon>Fungi</taxon>
        <taxon>Fungi incertae sedis</taxon>
        <taxon>Mucoromycota</taxon>
        <taxon>Mucoromycotina</taxon>
        <taxon>Mucoromycetes</taxon>
        <taxon>Mucorales</taxon>
        <taxon>Lichtheimiaceae</taxon>
        <taxon>Circinella</taxon>
    </lineage>
</organism>
<dbReference type="AlphaFoldDB" id="A0A8H7S1J1"/>
<name>A0A8H7S1J1_9FUNG</name>
<feature type="compositionally biased region" description="Basic residues" evidence="1">
    <location>
        <begin position="371"/>
        <end position="384"/>
    </location>
</feature>